<comment type="similarity">
    <text evidence="1">Belongs to the Lgt family.</text>
</comment>
<evidence type="ECO:0000256" key="6">
    <source>
        <dbReference type="ARBA" id="ARBA00023136"/>
    </source>
</evidence>
<dbReference type="PANTHER" id="PTHR30589">
    <property type="entry name" value="PROLIPOPROTEIN DIACYLGLYCERYL TRANSFERASE"/>
    <property type="match status" value="1"/>
</dbReference>
<gene>
    <name evidence="8" type="ORF">CO116_02025</name>
</gene>
<comment type="caution">
    <text evidence="8">The sequence shown here is derived from an EMBL/GenBank/DDBJ whole genome shotgun (WGS) entry which is preliminary data.</text>
</comment>
<keyword evidence="5 7" id="KW-1133">Transmembrane helix</keyword>
<dbReference type="PROSITE" id="PS01311">
    <property type="entry name" value="LGT"/>
    <property type="match status" value="1"/>
</dbReference>
<keyword evidence="4 7" id="KW-0812">Transmembrane</keyword>
<evidence type="ECO:0000256" key="1">
    <source>
        <dbReference type="ARBA" id="ARBA00007150"/>
    </source>
</evidence>
<evidence type="ECO:0000313" key="9">
    <source>
        <dbReference type="Proteomes" id="UP000230611"/>
    </source>
</evidence>
<proteinExistence type="inferred from homology"/>
<dbReference type="Pfam" id="PF01790">
    <property type="entry name" value="LGT"/>
    <property type="match status" value="1"/>
</dbReference>
<name>A0A2M8AG52_9BACT</name>
<evidence type="ECO:0000313" key="8">
    <source>
        <dbReference type="EMBL" id="PJB16608.1"/>
    </source>
</evidence>
<dbReference type="PANTHER" id="PTHR30589:SF0">
    <property type="entry name" value="PHOSPHATIDYLGLYCEROL--PROLIPOPROTEIN DIACYLGLYCERYL TRANSFERASE"/>
    <property type="match status" value="1"/>
</dbReference>
<accession>A0A2M8AG52</accession>
<evidence type="ECO:0000256" key="5">
    <source>
        <dbReference type="ARBA" id="ARBA00022989"/>
    </source>
</evidence>
<evidence type="ECO:0000256" key="7">
    <source>
        <dbReference type="SAM" id="Phobius"/>
    </source>
</evidence>
<keyword evidence="8" id="KW-0449">Lipoprotein</keyword>
<dbReference type="AlphaFoldDB" id="A0A2M8AG52"/>
<reference evidence="9" key="1">
    <citation type="submission" date="2017-09" db="EMBL/GenBank/DDBJ databases">
        <title>Depth-based differentiation of microbial function through sediment-hosted aquifers and enrichment of novel symbionts in the deep terrestrial subsurface.</title>
        <authorList>
            <person name="Probst A.J."/>
            <person name="Ladd B."/>
            <person name="Jarett J.K."/>
            <person name="Geller-Mcgrath D.E."/>
            <person name="Sieber C.M.K."/>
            <person name="Emerson J.B."/>
            <person name="Anantharaman K."/>
            <person name="Thomas B.C."/>
            <person name="Malmstrom R."/>
            <person name="Stieglmeier M."/>
            <person name="Klingl A."/>
            <person name="Woyke T."/>
            <person name="Ryan C.M."/>
            <person name="Banfield J.F."/>
        </authorList>
    </citation>
    <scope>NUCLEOTIDE SEQUENCE [LARGE SCALE GENOMIC DNA]</scope>
</reference>
<feature type="non-terminal residue" evidence="8">
    <location>
        <position position="1"/>
    </location>
</feature>
<dbReference type="GO" id="GO:0042158">
    <property type="term" value="P:lipoprotein biosynthetic process"/>
    <property type="evidence" value="ECO:0007669"/>
    <property type="project" value="InterPro"/>
</dbReference>
<feature type="transmembrane region" description="Helical" evidence="7">
    <location>
        <begin position="147"/>
        <end position="165"/>
    </location>
</feature>
<keyword evidence="3 8" id="KW-0808">Transferase</keyword>
<keyword evidence="2" id="KW-1003">Cell membrane</keyword>
<dbReference type="Proteomes" id="UP000230611">
    <property type="component" value="Unassembled WGS sequence"/>
</dbReference>
<dbReference type="GO" id="GO:0008961">
    <property type="term" value="F:phosphatidylglycerol-prolipoprotein diacylglyceryl transferase activity"/>
    <property type="evidence" value="ECO:0007669"/>
    <property type="project" value="InterPro"/>
</dbReference>
<protein>
    <submittedName>
        <fullName evidence="8">Prolipoprotein diacylglyceryl transferase</fullName>
    </submittedName>
</protein>
<evidence type="ECO:0000256" key="4">
    <source>
        <dbReference type="ARBA" id="ARBA00022692"/>
    </source>
</evidence>
<sequence>ALALWLYARKYKLNFWLLASLIVPGLALAQAIGRWGNYFNQELFGYPTNLAWSVPIDLINRPFAYLSEQYFHPVFLYELLGNLLIFIILIIIHLIIIRKVTSYELRVTSYKLLVICYLICYSFLRFFLEFWRIDETPVIFNLRFPQLISLIIILLSLIYLIYLFLSNKSAKFNP</sequence>
<evidence type="ECO:0000256" key="3">
    <source>
        <dbReference type="ARBA" id="ARBA00022679"/>
    </source>
</evidence>
<keyword evidence="6 7" id="KW-0472">Membrane</keyword>
<organism evidence="8 9">
    <name type="scientific">Candidatus Falkowbacteria bacterium CG_4_9_14_3_um_filter_38_19</name>
    <dbReference type="NCBI Taxonomy" id="1974559"/>
    <lineage>
        <taxon>Bacteria</taxon>
        <taxon>Candidatus Falkowiibacteriota</taxon>
    </lineage>
</organism>
<feature type="transmembrane region" description="Helical" evidence="7">
    <location>
        <begin position="109"/>
        <end position="127"/>
    </location>
</feature>
<evidence type="ECO:0000256" key="2">
    <source>
        <dbReference type="ARBA" id="ARBA00022475"/>
    </source>
</evidence>
<feature type="transmembrane region" description="Helical" evidence="7">
    <location>
        <begin position="75"/>
        <end position="97"/>
    </location>
</feature>
<dbReference type="EMBL" id="PFUO01000097">
    <property type="protein sequence ID" value="PJB16608.1"/>
    <property type="molecule type" value="Genomic_DNA"/>
</dbReference>
<dbReference type="GO" id="GO:0005886">
    <property type="term" value="C:plasma membrane"/>
    <property type="evidence" value="ECO:0007669"/>
    <property type="project" value="InterPro"/>
</dbReference>
<dbReference type="InterPro" id="IPR001640">
    <property type="entry name" value="Lgt"/>
</dbReference>